<dbReference type="PANTHER" id="PTHR46628:SF1">
    <property type="entry name" value="PIRNA BIOGENESIS PROTEIN EXD1"/>
    <property type="match status" value="1"/>
</dbReference>
<dbReference type="Proteomes" id="UP000283509">
    <property type="component" value="Unassembled WGS sequence"/>
</dbReference>
<proteinExistence type="predicted"/>
<organism evidence="3 4">
    <name type="scientific">Penaeus vannamei</name>
    <name type="common">Whiteleg shrimp</name>
    <name type="synonym">Litopenaeus vannamei</name>
    <dbReference type="NCBI Taxonomy" id="6689"/>
    <lineage>
        <taxon>Eukaryota</taxon>
        <taxon>Metazoa</taxon>
        <taxon>Ecdysozoa</taxon>
        <taxon>Arthropoda</taxon>
        <taxon>Crustacea</taxon>
        <taxon>Multicrustacea</taxon>
        <taxon>Malacostraca</taxon>
        <taxon>Eumalacostraca</taxon>
        <taxon>Eucarida</taxon>
        <taxon>Decapoda</taxon>
        <taxon>Dendrobranchiata</taxon>
        <taxon>Penaeoidea</taxon>
        <taxon>Penaeidae</taxon>
        <taxon>Penaeus</taxon>
    </lineage>
</organism>
<reference evidence="3 4" key="2">
    <citation type="submission" date="2019-01" db="EMBL/GenBank/DDBJ databases">
        <title>The decoding of complex shrimp genome reveals the adaptation for benthos swimmer, frequently molting mechanism and breeding impact on genome.</title>
        <authorList>
            <person name="Sun Y."/>
            <person name="Gao Y."/>
            <person name="Yu Y."/>
        </authorList>
    </citation>
    <scope>NUCLEOTIDE SEQUENCE [LARGE SCALE GENOMIC DNA]</scope>
    <source>
        <tissue evidence="3">Muscle</tissue>
    </source>
</reference>
<accession>A0A3R7PF16</accession>
<dbReference type="InterPro" id="IPR002562">
    <property type="entry name" value="3'-5'_exonuclease_dom"/>
</dbReference>
<dbReference type="GO" id="GO:0003676">
    <property type="term" value="F:nucleic acid binding"/>
    <property type="evidence" value="ECO:0007669"/>
    <property type="project" value="InterPro"/>
</dbReference>
<evidence type="ECO:0000313" key="3">
    <source>
        <dbReference type="EMBL" id="ROT84544.1"/>
    </source>
</evidence>
<protein>
    <submittedName>
        <fullName evidence="3">Putative exonuclease 3</fullName>
    </submittedName>
</protein>
<dbReference type="AlphaFoldDB" id="A0A3R7PF16"/>
<name>A0A3R7PF16_PENVA</name>
<dbReference type="Gene3D" id="3.30.420.10">
    <property type="entry name" value="Ribonuclease H-like superfamily/Ribonuclease H"/>
    <property type="match status" value="1"/>
</dbReference>
<evidence type="ECO:0000313" key="4">
    <source>
        <dbReference type="Proteomes" id="UP000283509"/>
    </source>
</evidence>
<dbReference type="GO" id="GO:0008408">
    <property type="term" value="F:3'-5' exonuclease activity"/>
    <property type="evidence" value="ECO:0007669"/>
    <property type="project" value="InterPro"/>
</dbReference>
<comment type="caution">
    <text evidence="3">The sequence shown here is derived from an EMBL/GenBank/DDBJ whole genome shotgun (WGS) entry which is preliminary data.</text>
</comment>
<sequence length="386" mass="43637">MGVINLVLPSSRRLSLEKVCNPKTGKKRVGLLTFFFHNILKITVIGEDKEAKERLLKDVYQEDQRGKQLLMKKIVPPHLLGYDANQLDEDVLLGRVENNPLNNGRDSADKEKPPPPPPARIPRPAKWLVIDNLDDAYMKALEFIKNENTISISLEGQNLGRGGTLAWFSVATSSIIFLFDMAKIGAGEAFRKGLGGVLKDKTVLKVVHDCRTMEDMLHHQFDINLNNVFDTQAAEVYVHMLQHKGAVPSFVSGLPTLLIRYLKLSPSHVFFSHVRQECSENDELVWFERPLPSHLGEGLARNVMYLRELRLELLDLILVDLNQVTNLYLGSLRDKDSVTISNLELHVVPAEVQKLGKRTISNCVVDHDPYVHCSRDAIKIVPQKKY</sequence>
<reference evidence="3 4" key="1">
    <citation type="submission" date="2018-04" db="EMBL/GenBank/DDBJ databases">
        <authorList>
            <person name="Zhang X."/>
            <person name="Yuan J."/>
            <person name="Li F."/>
            <person name="Xiang J."/>
        </authorList>
    </citation>
    <scope>NUCLEOTIDE SEQUENCE [LARGE SCALE GENOMIC DNA]</scope>
    <source>
        <tissue evidence="3">Muscle</tissue>
    </source>
</reference>
<dbReference type="GO" id="GO:0034587">
    <property type="term" value="P:piRNA processing"/>
    <property type="evidence" value="ECO:0007669"/>
    <property type="project" value="TreeGrafter"/>
</dbReference>
<keyword evidence="3" id="KW-0540">Nuclease</keyword>
<evidence type="ECO:0000256" key="1">
    <source>
        <dbReference type="SAM" id="MobiDB-lite"/>
    </source>
</evidence>
<gene>
    <name evidence="3" type="ORF">C7M84_022272</name>
</gene>
<keyword evidence="3" id="KW-0269">Exonuclease</keyword>
<dbReference type="InterPro" id="IPR012337">
    <property type="entry name" value="RNaseH-like_sf"/>
</dbReference>
<dbReference type="STRING" id="6689.A0A3R7PF16"/>
<feature type="domain" description="3'-5' exonuclease" evidence="2">
    <location>
        <begin position="139"/>
        <end position="267"/>
    </location>
</feature>
<dbReference type="GO" id="GO:1990923">
    <property type="term" value="C:PET complex"/>
    <property type="evidence" value="ECO:0007669"/>
    <property type="project" value="TreeGrafter"/>
</dbReference>
<dbReference type="SUPFAM" id="SSF53098">
    <property type="entry name" value="Ribonuclease H-like"/>
    <property type="match status" value="1"/>
</dbReference>
<evidence type="ECO:0000259" key="2">
    <source>
        <dbReference type="Pfam" id="PF01612"/>
    </source>
</evidence>
<keyword evidence="4" id="KW-1185">Reference proteome</keyword>
<dbReference type="PANTHER" id="PTHR46628">
    <property type="entry name" value="PIRNA BIOGENESIS PROTEIN EXD1"/>
    <property type="match status" value="1"/>
</dbReference>
<dbReference type="InterPro" id="IPR052144">
    <property type="entry name" value="piRNA_biogenesis_EXD1"/>
</dbReference>
<dbReference type="EMBL" id="QCYY01000530">
    <property type="protein sequence ID" value="ROT84544.1"/>
    <property type="molecule type" value="Genomic_DNA"/>
</dbReference>
<keyword evidence="3" id="KW-0378">Hydrolase</keyword>
<dbReference type="Pfam" id="PF01612">
    <property type="entry name" value="DNA_pol_A_exo1"/>
    <property type="match status" value="1"/>
</dbReference>
<feature type="region of interest" description="Disordered" evidence="1">
    <location>
        <begin position="98"/>
        <end position="123"/>
    </location>
</feature>
<dbReference type="InterPro" id="IPR036397">
    <property type="entry name" value="RNaseH_sf"/>
</dbReference>
<dbReference type="OrthoDB" id="26838at2759"/>